<accession>A0AAV9HHI0</accession>
<proteinExistence type="predicted"/>
<dbReference type="AlphaFoldDB" id="A0AAV9HHI0"/>
<dbReference type="Proteomes" id="UP001321749">
    <property type="component" value="Unassembled WGS sequence"/>
</dbReference>
<evidence type="ECO:0000313" key="3">
    <source>
        <dbReference type="Proteomes" id="UP001321749"/>
    </source>
</evidence>
<name>A0AAV9HHI0_9PEZI</name>
<sequence length="144" mass="16748">MERWHAQSKAAFEGGSFETLWRIFESMVQKLYRRNIYYAIDAFDKCEEAHWRKQLLAQHENGSTQQAGTGYFTPRPLSPPTSRSRPQRGKRISRAEIHYGEGRRTSKPQVNSQSGLERSPGTFLWVSFMIEDLKARSIDESKLH</sequence>
<reference evidence="2" key="2">
    <citation type="submission" date="2023-06" db="EMBL/GenBank/DDBJ databases">
        <authorList>
            <consortium name="Lawrence Berkeley National Laboratory"/>
            <person name="Mondo S.J."/>
            <person name="Hensen N."/>
            <person name="Bonometti L."/>
            <person name="Westerberg I."/>
            <person name="Brannstrom I.O."/>
            <person name="Guillou S."/>
            <person name="Cros-Aarteil S."/>
            <person name="Calhoun S."/>
            <person name="Haridas S."/>
            <person name="Kuo A."/>
            <person name="Pangilinan J."/>
            <person name="Riley R."/>
            <person name="Labutti K."/>
            <person name="Andreopoulos B."/>
            <person name="Lipzen A."/>
            <person name="Chen C."/>
            <person name="Yanf M."/>
            <person name="Daum C."/>
            <person name="Ng V."/>
            <person name="Clum A."/>
            <person name="Steindorff A."/>
            <person name="Ohm R."/>
            <person name="Martin F."/>
            <person name="Silar P."/>
            <person name="Natvig D."/>
            <person name="Lalanne C."/>
            <person name="Gautier V."/>
            <person name="Ament-Velasquez S.L."/>
            <person name="Kruys A."/>
            <person name="Hutchinson M.I."/>
            <person name="Powell A.J."/>
            <person name="Barry K."/>
            <person name="Miller A.N."/>
            <person name="Grigoriev I.V."/>
            <person name="Debuchy R."/>
            <person name="Gladieux P."/>
            <person name="Thoren M.H."/>
            <person name="Johannesson H."/>
        </authorList>
    </citation>
    <scope>NUCLEOTIDE SEQUENCE</scope>
    <source>
        <strain evidence="2">PSN324</strain>
    </source>
</reference>
<comment type="caution">
    <text evidence="2">The sequence shown here is derived from an EMBL/GenBank/DDBJ whole genome shotgun (WGS) entry which is preliminary data.</text>
</comment>
<organism evidence="2 3">
    <name type="scientific">Cladorrhinum samala</name>
    <dbReference type="NCBI Taxonomy" id="585594"/>
    <lineage>
        <taxon>Eukaryota</taxon>
        <taxon>Fungi</taxon>
        <taxon>Dikarya</taxon>
        <taxon>Ascomycota</taxon>
        <taxon>Pezizomycotina</taxon>
        <taxon>Sordariomycetes</taxon>
        <taxon>Sordariomycetidae</taxon>
        <taxon>Sordariales</taxon>
        <taxon>Podosporaceae</taxon>
        <taxon>Cladorrhinum</taxon>
    </lineage>
</organism>
<feature type="compositionally biased region" description="Basic and acidic residues" evidence="1">
    <location>
        <begin position="93"/>
        <end position="104"/>
    </location>
</feature>
<evidence type="ECO:0000313" key="2">
    <source>
        <dbReference type="EMBL" id="KAK4460129.1"/>
    </source>
</evidence>
<evidence type="ECO:0000256" key="1">
    <source>
        <dbReference type="SAM" id="MobiDB-lite"/>
    </source>
</evidence>
<protein>
    <submittedName>
        <fullName evidence="2">Uncharacterized protein</fullName>
    </submittedName>
</protein>
<feature type="compositionally biased region" description="Polar residues" evidence="1">
    <location>
        <begin position="107"/>
        <end position="116"/>
    </location>
</feature>
<gene>
    <name evidence="2" type="ORF">QBC42DRAFT_333447</name>
</gene>
<keyword evidence="3" id="KW-1185">Reference proteome</keyword>
<dbReference type="EMBL" id="MU865019">
    <property type="protein sequence ID" value="KAK4460129.1"/>
    <property type="molecule type" value="Genomic_DNA"/>
</dbReference>
<reference evidence="2" key="1">
    <citation type="journal article" date="2023" name="Mol. Phylogenet. Evol.">
        <title>Genome-scale phylogeny and comparative genomics of the fungal order Sordariales.</title>
        <authorList>
            <person name="Hensen N."/>
            <person name="Bonometti L."/>
            <person name="Westerberg I."/>
            <person name="Brannstrom I.O."/>
            <person name="Guillou S."/>
            <person name="Cros-Aarteil S."/>
            <person name="Calhoun S."/>
            <person name="Haridas S."/>
            <person name="Kuo A."/>
            <person name="Mondo S."/>
            <person name="Pangilinan J."/>
            <person name="Riley R."/>
            <person name="LaButti K."/>
            <person name="Andreopoulos B."/>
            <person name="Lipzen A."/>
            <person name="Chen C."/>
            <person name="Yan M."/>
            <person name="Daum C."/>
            <person name="Ng V."/>
            <person name="Clum A."/>
            <person name="Steindorff A."/>
            <person name="Ohm R.A."/>
            <person name="Martin F."/>
            <person name="Silar P."/>
            <person name="Natvig D.O."/>
            <person name="Lalanne C."/>
            <person name="Gautier V."/>
            <person name="Ament-Velasquez S.L."/>
            <person name="Kruys A."/>
            <person name="Hutchinson M.I."/>
            <person name="Powell A.J."/>
            <person name="Barry K."/>
            <person name="Miller A.N."/>
            <person name="Grigoriev I.V."/>
            <person name="Debuchy R."/>
            <person name="Gladieux P."/>
            <person name="Hiltunen Thoren M."/>
            <person name="Johannesson H."/>
        </authorList>
    </citation>
    <scope>NUCLEOTIDE SEQUENCE</scope>
    <source>
        <strain evidence="2">PSN324</strain>
    </source>
</reference>
<feature type="region of interest" description="Disordered" evidence="1">
    <location>
        <begin position="57"/>
        <end position="117"/>
    </location>
</feature>